<dbReference type="SUPFAM" id="SSF50494">
    <property type="entry name" value="Trypsin-like serine proteases"/>
    <property type="match status" value="1"/>
</dbReference>
<evidence type="ECO:0000313" key="3">
    <source>
        <dbReference type="EMBL" id="MXP37923.1"/>
    </source>
</evidence>
<dbReference type="InterPro" id="IPR043504">
    <property type="entry name" value="Peptidase_S1_PA_chymotrypsin"/>
</dbReference>
<reference evidence="2 5" key="2">
    <citation type="submission" date="2020-08" db="EMBL/GenBank/DDBJ databases">
        <title>Genomic Encyclopedia of Type Strains, Phase IV (KMG-IV): sequencing the most valuable type-strain genomes for metagenomic binning, comparative biology and taxonomic classification.</title>
        <authorList>
            <person name="Goeker M."/>
        </authorList>
    </citation>
    <scope>NUCLEOTIDE SEQUENCE [LARGE SCALE GENOMIC DNA]</scope>
    <source>
        <strain evidence="2 5">DSM 8510</strain>
    </source>
</reference>
<dbReference type="PANTHER" id="PTHR43019:SF23">
    <property type="entry name" value="PROTEASE DO-LIKE 5, CHLOROPLASTIC"/>
    <property type="match status" value="1"/>
</dbReference>
<reference evidence="3 4" key="1">
    <citation type="submission" date="2019-12" db="EMBL/GenBank/DDBJ databases">
        <title>Genomic-based taxomic classification of the family Erythrobacteraceae.</title>
        <authorList>
            <person name="Xu L."/>
        </authorList>
    </citation>
    <scope>NUCLEOTIDE SEQUENCE [LARGE SCALE GENOMIC DNA]</scope>
    <source>
        <strain evidence="3 4">JCM 10282</strain>
    </source>
</reference>
<keyword evidence="3" id="KW-0645">Protease</keyword>
<evidence type="ECO:0000313" key="2">
    <source>
        <dbReference type="EMBL" id="MBB3774426.1"/>
    </source>
</evidence>
<gene>
    <name evidence="2" type="ORF">FHS52_000369</name>
    <name evidence="3" type="ORF">GRI59_04735</name>
</gene>
<dbReference type="EMBL" id="JACICE010000001">
    <property type="protein sequence ID" value="MBB3774426.1"/>
    <property type="molecule type" value="Genomic_DNA"/>
</dbReference>
<dbReference type="InterPro" id="IPR009003">
    <property type="entry name" value="Peptidase_S1_PA"/>
</dbReference>
<dbReference type="Pfam" id="PF13365">
    <property type="entry name" value="Trypsin_2"/>
    <property type="match status" value="1"/>
</dbReference>
<name>A0A6I4UKL3_9SPHN</name>
<proteinExistence type="predicted"/>
<dbReference type="Gene3D" id="2.40.10.10">
    <property type="entry name" value="Trypsin-like serine proteases"/>
    <property type="match status" value="2"/>
</dbReference>
<feature type="region of interest" description="Disordered" evidence="1">
    <location>
        <begin position="156"/>
        <end position="181"/>
    </location>
</feature>
<protein>
    <submittedName>
        <fullName evidence="2 3">Serine protease</fullName>
    </submittedName>
</protein>
<dbReference type="GO" id="GO:0008233">
    <property type="term" value="F:peptidase activity"/>
    <property type="evidence" value="ECO:0007669"/>
    <property type="project" value="UniProtKB-KW"/>
</dbReference>
<keyword evidence="3" id="KW-0378">Hydrolase</keyword>
<accession>A0A6I4UKL3</accession>
<dbReference type="AlphaFoldDB" id="A0A6I4UKL3"/>
<dbReference type="RefSeq" id="WP_160760016.1">
    <property type="nucleotide sequence ID" value="NZ_BAAADZ010000002.1"/>
</dbReference>
<keyword evidence="5" id="KW-1185">Reference proteome</keyword>
<dbReference type="Proteomes" id="UP000548685">
    <property type="component" value="Unassembled WGS sequence"/>
</dbReference>
<dbReference type="PANTHER" id="PTHR43019">
    <property type="entry name" value="SERINE ENDOPROTEASE DEGS"/>
    <property type="match status" value="1"/>
</dbReference>
<comment type="caution">
    <text evidence="3">The sequence shown here is derived from an EMBL/GenBank/DDBJ whole genome shotgun (WGS) entry which is preliminary data.</text>
</comment>
<dbReference type="OrthoDB" id="1522627at2"/>
<organism evidence="3 4">
    <name type="scientific">Erythrobacter ramosus</name>
    <dbReference type="NCBI Taxonomy" id="35811"/>
    <lineage>
        <taxon>Bacteria</taxon>
        <taxon>Pseudomonadati</taxon>
        <taxon>Pseudomonadota</taxon>
        <taxon>Alphaproteobacteria</taxon>
        <taxon>Sphingomonadales</taxon>
        <taxon>Erythrobacteraceae</taxon>
        <taxon>Erythrobacter/Porphyrobacter group</taxon>
        <taxon>Erythrobacter</taxon>
    </lineage>
</organism>
<sequence>MQPAQPGQRVSVSAKADCRIRLQGPEGQRIAIAAIGTGGGQSGRVLAFERIDPQHWHMDGMAELEGDFEIVAYVMDDRHGGFANAAYPIHMEVDGTTHVMPPPTEQLAAVILAEVYTRNGERRMKLSNEGFTFGIDAYVRARNLGSVTVPFRNVPDVPPPGNHGGNGPIPHPDGRGHNRPKPVPGQLIGSGSGVLIAPDLIVTNAHVVEDGQRFEVGPARDSGVVLAVDAQHDLALLRCQTAGAPLPLRIGSPLFLGEDIMAAGFPLIDVLGADLKVTTGNVSGLTGGGGDISRFQFSAPIGSGSSGGAIIDEFGNLVGITSASLAHDNMRNRGSISENVNFGIRAAMVFEMVAAAGADLPPIAISTDNVRRNVVGRARSAVVSIIIHA</sequence>
<dbReference type="EMBL" id="WTYB01000001">
    <property type="protein sequence ID" value="MXP37923.1"/>
    <property type="molecule type" value="Genomic_DNA"/>
</dbReference>
<dbReference type="Proteomes" id="UP000430021">
    <property type="component" value="Unassembled WGS sequence"/>
</dbReference>
<evidence type="ECO:0000313" key="4">
    <source>
        <dbReference type="Proteomes" id="UP000430021"/>
    </source>
</evidence>
<evidence type="ECO:0000313" key="5">
    <source>
        <dbReference type="Proteomes" id="UP000548685"/>
    </source>
</evidence>
<evidence type="ECO:0000256" key="1">
    <source>
        <dbReference type="SAM" id="MobiDB-lite"/>
    </source>
</evidence>
<dbReference type="GO" id="GO:0006508">
    <property type="term" value="P:proteolysis"/>
    <property type="evidence" value="ECO:0007669"/>
    <property type="project" value="UniProtKB-KW"/>
</dbReference>